<accession>X1S288</accession>
<proteinExistence type="predicted"/>
<protein>
    <submittedName>
        <fullName evidence="1">Uncharacterized protein</fullName>
    </submittedName>
</protein>
<comment type="caution">
    <text evidence="1">The sequence shown here is derived from an EMBL/GenBank/DDBJ whole genome shotgun (WGS) entry which is preliminary data.</text>
</comment>
<name>X1S288_9ZZZZ</name>
<gene>
    <name evidence="1" type="ORF">S12H4_20047</name>
</gene>
<reference evidence="1" key="1">
    <citation type="journal article" date="2014" name="Front. Microbiol.">
        <title>High frequency of phylogenetically diverse reductive dehalogenase-homologous genes in deep subseafloor sedimentary metagenomes.</title>
        <authorList>
            <person name="Kawai M."/>
            <person name="Futagami T."/>
            <person name="Toyoda A."/>
            <person name="Takaki Y."/>
            <person name="Nishi S."/>
            <person name="Hori S."/>
            <person name="Arai W."/>
            <person name="Tsubouchi T."/>
            <person name="Morono Y."/>
            <person name="Uchiyama I."/>
            <person name="Ito T."/>
            <person name="Fujiyama A."/>
            <person name="Inagaki F."/>
            <person name="Takami H."/>
        </authorList>
    </citation>
    <scope>NUCLEOTIDE SEQUENCE</scope>
    <source>
        <strain evidence="1">Expedition CK06-06</strain>
    </source>
</reference>
<evidence type="ECO:0000313" key="1">
    <source>
        <dbReference type="EMBL" id="GAI87162.1"/>
    </source>
</evidence>
<sequence length="83" mass="10255">MFLYGDYNDILEDNFIQKLDWLKEEFYYLFKFKQHKYNQKDKELAHQIIKDFIESVNPSDNKRMHELLLETVEAIEKKYIGLF</sequence>
<dbReference type="EMBL" id="BARW01010103">
    <property type="protein sequence ID" value="GAI87162.1"/>
    <property type="molecule type" value="Genomic_DNA"/>
</dbReference>
<organism evidence="1">
    <name type="scientific">marine sediment metagenome</name>
    <dbReference type="NCBI Taxonomy" id="412755"/>
    <lineage>
        <taxon>unclassified sequences</taxon>
        <taxon>metagenomes</taxon>
        <taxon>ecological metagenomes</taxon>
    </lineage>
</organism>
<dbReference type="AlphaFoldDB" id="X1S288"/>